<evidence type="ECO:0000256" key="1">
    <source>
        <dbReference type="SAM" id="MobiDB-lite"/>
    </source>
</evidence>
<comment type="caution">
    <text evidence="3">The sequence shown here is derived from an EMBL/GenBank/DDBJ whole genome shotgun (WGS) entry which is preliminary data.</text>
</comment>
<keyword evidence="4" id="KW-1185">Reference proteome</keyword>
<dbReference type="EMBL" id="JAUHPW010000001">
    <property type="protein sequence ID" value="MDN4474232.1"/>
    <property type="molecule type" value="Genomic_DNA"/>
</dbReference>
<name>A0ABT8G5D5_9MICO</name>
<evidence type="ECO:0000313" key="4">
    <source>
        <dbReference type="Proteomes" id="UP001172728"/>
    </source>
</evidence>
<feature type="compositionally biased region" description="Low complexity" evidence="1">
    <location>
        <begin position="44"/>
        <end position="53"/>
    </location>
</feature>
<feature type="transmembrane region" description="Helical" evidence="2">
    <location>
        <begin position="264"/>
        <end position="292"/>
    </location>
</feature>
<feature type="transmembrane region" description="Helical" evidence="2">
    <location>
        <begin position="312"/>
        <end position="333"/>
    </location>
</feature>
<feature type="transmembrane region" description="Helical" evidence="2">
    <location>
        <begin position="102"/>
        <end position="120"/>
    </location>
</feature>
<protein>
    <submittedName>
        <fullName evidence="3">DUF2157 domain-containing protein</fullName>
    </submittedName>
</protein>
<gene>
    <name evidence="3" type="ORF">QQX09_00015</name>
</gene>
<sequence length="342" mass="34608">MNGLEARIDRWVEAGLISPATGDDLRRYEHEHEHQDIAPPPTAPDAVAHAPEAAAPPPPPSQPRALALVGEVVGYLGAALVISAVSFLLGRTWADVPTGGRIAIVAGLLAVVAVGGTLAARVRTDPAQRLASVLLLATVGLTAWLAWVVADAAGVTDEPMGVAVSAPTLVVAAAIYAVRRRGLAQLATLAALAGLASSLVSMAVEDDLDMGTAIGATLAAVGLVWVVAGAVGWLRPVAPALVAGGMLTVLALQTTAYDATRTPMLVTAVAVAVAMIAVAIAVSRLALLIVPGGIGLLVSTPQLIDHLVGDAVATWVGVLLTGVALVVAAVWMVRERRQLPGG</sequence>
<feature type="transmembrane region" description="Helical" evidence="2">
    <location>
        <begin position="65"/>
        <end position="90"/>
    </location>
</feature>
<dbReference type="Proteomes" id="UP001172728">
    <property type="component" value="Unassembled WGS sequence"/>
</dbReference>
<accession>A0ABT8G5D5</accession>
<feature type="transmembrane region" description="Helical" evidence="2">
    <location>
        <begin position="162"/>
        <end position="179"/>
    </location>
</feature>
<evidence type="ECO:0000256" key="2">
    <source>
        <dbReference type="SAM" id="Phobius"/>
    </source>
</evidence>
<feature type="region of interest" description="Disordered" evidence="1">
    <location>
        <begin position="29"/>
        <end position="62"/>
    </location>
</feature>
<proteinExistence type="predicted"/>
<evidence type="ECO:0000313" key="3">
    <source>
        <dbReference type="EMBL" id="MDN4474232.1"/>
    </source>
</evidence>
<keyword evidence="2" id="KW-0472">Membrane</keyword>
<organism evidence="3 4">
    <name type="scientific">Demequina litoralis</name>
    <dbReference type="NCBI Taxonomy" id="3051660"/>
    <lineage>
        <taxon>Bacteria</taxon>
        <taxon>Bacillati</taxon>
        <taxon>Actinomycetota</taxon>
        <taxon>Actinomycetes</taxon>
        <taxon>Micrococcales</taxon>
        <taxon>Demequinaceae</taxon>
        <taxon>Demequina</taxon>
    </lineage>
</organism>
<keyword evidence="2" id="KW-1133">Transmembrane helix</keyword>
<dbReference type="RefSeq" id="WP_301130661.1">
    <property type="nucleotide sequence ID" value="NZ_JAUHPW010000001.1"/>
</dbReference>
<keyword evidence="2" id="KW-0812">Transmembrane</keyword>
<reference evidence="3" key="1">
    <citation type="submission" date="2023-06" db="EMBL/GenBank/DDBJ databases">
        <title>Sysu t00192.</title>
        <authorList>
            <person name="Gao L."/>
            <person name="Fang B.-Z."/>
            <person name="Li W.-J."/>
        </authorList>
    </citation>
    <scope>NUCLEOTIDE SEQUENCE</scope>
    <source>
        <strain evidence="3">SYSU T00192</strain>
    </source>
</reference>
<feature type="transmembrane region" description="Helical" evidence="2">
    <location>
        <begin position="132"/>
        <end position="150"/>
    </location>
</feature>
<feature type="transmembrane region" description="Helical" evidence="2">
    <location>
        <begin position="186"/>
        <end position="204"/>
    </location>
</feature>